<dbReference type="FunFam" id="3.40.50.300:FF:000084">
    <property type="entry name" value="Guanylate kinase"/>
    <property type="match status" value="1"/>
</dbReference>
<keyword evidence="7 11" id="KW-0547">Nucleotide-binding</keyword>
<dbReference type="CDD" id="cd00071">
    <property type="entry name" value="GMPK"/>
    <property type="match status" value="1"/>
</dbReference>
<dbReference type="Pfam" id="PF00625">
    <property type="entry name" value="Guanylate_kin"/>
    <property type="match status" value="1"/>
</dbReference>
<dbReference type="GO" id="GO:0005524">
    <property type="term" value="F:ATP binding"/>
    <property type="evidence" value="ECO:0007669"/>
    <property type="project" value="UniProtKB-UniRule"/>
</dbReference>
<sequence>MTANRGSLIIVSAPSGAGKSSLISALIEALGTNRVQVSVSHTTRAPRPGEIDGQHYHFVSHQEFHALIEQGVFFEYAEVFGHYYGTSCQAIEQQLNNGIDVMLDIDWQGAQQIRKQVNDSVSVFILPPSSAELESRLRNRGQDSDEIIAGRMAKAQAEMSHFNEYDYIIVNDNFEHALADMRNVVASARLRLAGQLQRHKVMLNELLAEGV</sequence>
<dbReference type="PANTHER" id="PTHR23117:SF13">
    <property type="entry name" value="GUANYLATE KINASE"/>
    <property type="match status" value="1"/>
</dbReference>
<keyword evidence="6 11" id="KW-0808">Transferase</keyword>
<comment type="subcellular location">
    <subcellularLocation>
        <location evidence="1 11">Cytoplasm</location>
    </subcellularLocation>
</comment>
<dbReference type="AlphaFoldDB" id="A0AA41W9B7"/>
<dbReference type="GO" id="GO:0004385">
    <property type="term" value="F:GMP kinase activity"/>
    <property type="evidence" value="ECO:0007669"/>
    <property type="project" value="UniProtKB-UniRule"/>
</dbReference>
<keyword evidence="8 11" id="KW-0418">Kinase</keyword>
<dbReference type="RefSeq" id="WP_251262477.1">
    <property type="nucleotide sequence ID" value="NZ_JAMQGP010000008.1"/>
</dbReference>
<dbReference type="PANTHER" id="PTHR23117">
    <property type="entry name" value="GUANYLATE KINASE-RELATED"/>
    <property type="match status" value="1"/>
</dbReference>
<dbReference type="NCBIfam" id="TIGR03263">
    <property type="entry name" value="guanyl_kin"/>
    <property type="match status" value="1"/>
</dbReference>
<evidence type="ECO:0000256" key="7">
    <source>
        <dbReference type="ARBA" id="ARBA00022741"/>
    </source>
</evidence>
<gene>
    <name evidence="11 13" type="primary">gmk</name>
    <name evidence="13" type="ORF">NAF29_15210</name>
</gene>
<proteinExistence type="inferred from homology"/>
<organism evidence="13 14">
    <name type="scientific">Echinimonas agarilytica</name>
    <dbReference type="NCBI Taxonomy" id="1215918"/>
    <lineage>
        <taxon>Bacteria</taxon>
        <taxon>Pseudomonadati</taxon>
        <taxon>Pseudomonadota</taxon>
        <taxon>Gammaproteobacteria</taxon>
        <taxon>Alteromonadales</taxon>
        <taxon>Echinimonadaceae</taxon>
        <taxon>Echinimonas</taxon>
    </lineage>
</organism>
<protein>
    <recommendedName>
        <fullName evidence="4 11">Guanylate kinase</fullName>
        <ecNumber evidence="3 11">2.7.4.8</ecNumber>
    </recommendedName>
    <alternativeName>
        <fullName evidence="10 11">GMP kinase</fullName>
    </alternativeName>
</protein>
<evidence type="ECO:0000256" key="5">
    <source>
        <dbReference type="ARBA" id="ARBA00022490"/>
    </source>
</evidence>
<dbReference type="EC" id="2.7.4.8" evidence="3 11"/>
<evidence type="ECO:0000256" key="9">
    <source>
        <dbReference type="ARBA" id="ARBA00022840"/>
    </source>
</evidence>
<dbReference type="FunFam" id="3.30.63.10:FF:000002">
    <property type="entry name" value="Guanylate kinase 1"/>
    <property type="match status" value="1"/>
</dbReference>
<dbReference type="InterPro" id="IPR020590">
    <property type="entry name" value="Guanylate_kinase_CS"/>
</dbReference>
<dbReference type="InterPro" id="IPR017665">
    <property type="entry name" value="Guanylate_kinase"/>
</dbReference>
<dbReference type="HAMAP" id="MF_00328">
    <property type="entry name" value="Guanylate_kinase"/>
    <property type="match status" value="1"/>
</dbReference>
<feature type="binding site" evidence="11">
    <location>
        <begin position="13"/>
        <end position="20"/>
    </location>
    <ligand>
        <name>ATP</name>
        <dbReference type="ChEBI" id="CHEBI:30616"/>
    </ligand>
</feature>
<reference evidence="13 14" key="1">
    <citation type="journal article" date="2013" name="Antonie Van Leeuwenhoek">
        <title>Echinimonas agarilytica gen. nov., sp. nov., a new gammaproteobacterium isolated from the sea urchin Strongylocentrotus intermedius.</title>
        <authorList>
            <person name="Nedashkovskaya O.I."/>
            <person name="Stenkova A.M."/>
            <person name="Zhukova N.V."/>
            <person name="Van Trappen S."/>
            <person name="Lee J.S."/>
            <person name="Kim S.B."/>
        </authorList>
    </citation>
    <scope>NUCLEOTIDE SEQUENCE [LARGE SCALE GENOMIC DNA]</scope>
    <source>
        <strain evidence="13 14">KMM 6351</strain>
    </source>
</reference>
<dbReference type="PROSITE" id="PS50052">
    <property type="entry name" value="GUANYLATE_KINASE_2"/>
    <property type="match status" value="1"/>
</dbReference>
<comment type="catalytic activity">
    <reaction evidence="11">
        <text>GMP + ATP = GDP + ADP</text>
        <dbReference type="Rhea" id="RHEA:20780"/>
        <dbReference type="ChEBI" id="CHEBI:30616"/>
        <dbReference type="ChEBI" id="CHEBI:58115"/>
        <dbReference type="ChEBI" id="CHEBI:58189"/>
        <dbReference type="ChEBI" id="CHEBI:456216"/>
        <dbReference type="EC" id="2.7.4.8"/>
    </reaction>
</comment>
<evidence type="ECO:0000256" key="6">
    <source>
        <dbReference type="ARBA" id="ARBA00022679"/>
    </source>
</evidence>
<keyword evidence="14" id="KW-1185">Reference proteome</keyword>
<keyword evidence="9 11" id="KW-0067">ATP-binding</keyword>
<dbReference type="InterPro" id="IPR008145">
    <property type="entry name" value="GK/Ca_channel_bsu"/>
</dbReference>
<evidence type="ECO:0000259" key="12">
    <source>
        <dbReference type="PROSITE" id="PS50052"/>
    </source>
</evidence>
<evidence type="ECO:0000256" key="8">
    <source>
        <dbReference type="ARBA" id="ARBA00022777"/>
    </source>
</evidence>
<dbReference type="Proteomes" id="UP001165393">
    <property type="component" value="Unassembled WGS sequence"/>
</dbReference>
<keyword evidence="5 11" id="KW-0963">Cytoplasm</keyword>
<evidence type="ECO:0000256" key="11">
    <source>
        <dbReference type="HAMAP-Rule" id="MF_00328"/>
    </source>
</evidence>
<evidence type="ECO:0000256" key="2">
    <source>
        <dbReference type="ARBA" id="ARBA00005790"/>
    </source>
</evidence>
<comment type="similarity">
    <text evidence="2 11">Belongs to the guanylate kinase family.</text>
</comment>
<evidence type="ECO:0000256" key="1">
    <source>
        <dbReference type="ARBA" id="ARBA00004496"/>
    </source>
</evidence>
<dbReference type="EMBL" id="JAMQGP010000008">
    <property type="protein sequence ID" value="MCM2681002.1"/>
    <property type="molecule type" value="Genomic_DNA"/>
</dbReference>
<dbReference type="InterPro" id="IPR008144">
    <property type="entry name" value="Guanylate_kin-like_dom"/>
</dbReference>
<dbReference type="GO" id="GO:0005829">
    <property type="term" value="C:cytosol"/>
    <property type="evidence" value="ECO:0007669"/>
    <property type="project" value="TreeGrafter"/>
</dbReference>
<comment type="caution">
    <text evidence="13">The sequence shown here is derived from an EMBL/GenBank/DDBJ whole genome shotgun (WGS) entry which is preliminary data.</text>
</comment>
<dbReference type="SUPFAM" id="SSF52540">
    <property type="entry name" value="P-loop containing nucleoside triphosphate hydrolases"/>
    <property type="match status" value="1"/>
</dbReference>
<name>A0AA41W9B7_9GAMM</name>
<dbReference type="InterPro" id="IPR027417">
    <property type="entry name" value="P-loop_NTPase"/>
</dbReference>
<dbReference type="Gene3D" id="3.40.50.300">
    <property type="entry name" value="P-loop containing nucleotide triphosphate hydrolases"/>
    <property type="match status" value="1"/>
</dbReference>
<comment type="function">
    <text evidence="11">Essential for recycling GMP and indirectly, cGMP.</text>
</comment>
<dbReference type="Gene3D" id="3.30.63.10">
    <property type="entry name" value="Guanylate Kinase phosphate binding domain"/>
    <property type="match status" value="1"/>
</dbReference>
<accession>A0AA41W9B7</accession>
<dbReference type="SMART" id="SM00072">
    <property type="entry name" value="GuKc"/>
    <property type="match status" value="1"/>
</dbReference>
<evidence type="ECO:0000256" key="10">
    <source>
        <dbReference type="ARBA" id="ARBA00030128"/>
    </source>
</evidence>
<evidence type="ECO:0000256" key="3">
    <source>
        <dbReference type="ARBA" id="ARBA00012961"/>
    </source>
</evidence>
<dbReference type="PROSITE" id="PS00856">
    <property type="entry name" value="GUANYLATE_KINASE_1"/>
    <property type="match status" value="1"/>
</dbReference>
<evidence type="ECO:0000313" key="13">
    <source>
        <dbReference type="EMBL" id="MCM2681002.1"/>
    </source>
</evidence>
<feature type="domain" description="Guanylate kinase-like" evidence="12">
    <location>
        <begin position="6"/>
        <end position="186"/>
    </location>
</feature>
<evidence type="ECO:0000313" key="14">
    <source>
        <dbReference type="Proteomes" id="UP001165393"/>
    </source>
</evidence>
<evidence type="ECO:0000256" key="4">
    <source>
        <dbReference type="ARBA" id="ARBA00016296"/>
    </source>
</evidence>